<evidence type="ECO:0000313" key="3">
    <source>
        <dbReference type="Proteomes" id="UP001305414"/>
    </source>
</evidence>
<evidence type="ECO:0000256" key="1">
    <source>
        <dbReference type="SAM" id="MobiDB-lite"/>
    </source>
</evidence>
<dbReference type="EMBL" id="JAWHQM010000037">
    <property type="protein sequence ID" value="KAK5634006.1"/>
    <property type="molecule type" value="Genomic_DNA"/>
</dbReference>
<name>A0AAN7UW33_9PEZI</name>
<sequence>MLPFNIMGHVAAEPQAEPQAPPPPAPPSEQGIIHNNPSHNVHRQPQLASPSAERIHSTKGREQLWRFCLCGFLTDVVCHAVLGIDAHYAVFSAVKRWIVIYTLSSASLDWAAWKVDESKGGEEDRRGC</sequence>
<gene>
    <name evidence="2" type="ORF">RRF57_009720</name>
</gene>
<feature type="region of interest" description="Disordered" evidence="1">
    <location>
        <begin position="14"/>
        <end position="55"/>
    </location>
</feature>
<reference evidence="2 3" key="1">
    <citation type="submission" date="2023-10" db="EMBL/GenBank/DDBJ databases">
        <title>Draft genome sequence of Xylaria bambusicola isolate GMP-LS, the root and basal stem rot pathogen of sugarcane in Indonesia.</title>
        <authorList>
            <person name="Selvaraj P."/>
            <person name="Muralishankar V."/>
            <person name="Muruganantham S."/>
            <person name="Sp S."/>
            <person name="Haryani S."/>
            <person name="Lau K.J.X."/>
            <person name="Naqvi N.I."/>
        </authorList>
    </citation>
    <scope>NUCLEOTIDE SEQUENCE [LARGE SCALE GENOMIC DNA]</scope>
    <source>
        <strain evidence="2">GMP-LS</strain>
    </source>
</reference>
<comment type="caution">
    <text evidence="2">The sequence shown here is derived from an EMBL/GenBank/DDBJ whole genome shotgun (WGS) entry which is preliminary data.</text>
</comment>
<proteinExistence type="predicted"/>
<keyword evidence="3" id="KW-1185">Reference proteome</keyword>
<organism evidence="2 3">
    <name type="scientific">Xylaria bambusicola</name>
    <dbReference type="NCBI Taxonomy" id="326684"/>
    <lineage>
        <taxon>Eukaryota</taxon>
        <taxon>Fungi</taxon>
        <taxon>Dikarya</taxon>
        <taxon>Ascomycota</taxon>
        <taxon>Pezizomycotina</taxon>
        <taxon>Sordariomycetes</taxon>
        <taxon>Xylariomycetidae</taxon>
        <taxon>Xylariales</taxon>
        <taxon>Xylariaceae</taxon>
        <taxon>Xylaria</taxon>
    </lineage>
</organism>
<accession>A0AAN7UW33</accession>
<dbReference type="Proteomes" id="UP001305414">
    <property type="component" value="Unassembled WGS sequence"/>
</dbReference>
<protein>
    <submittedName>
        <fullName evidence="2">Uncharacterized protein</fullName>
    </submittedName>
</protein>
<dbReference type="AlphaFoldDB" id="A0AAN7UW33"/>
<evidence type="ECO:0000313" key="2">
    <source>
        <dbReference type="EMBL" id="KAK5634006.1"/>
    </source>
</evidence>